<evidence type="ECO:0000256" key="7">
    <source>
        <dbReference type="ARBA" id="ARBA00023136"/>
    </source>
</evidence>
<proteinExistence type="inferred from homology"/>
<evidence type="ECO:0000256" key="4">
    <source>
        <dbReference type="ARBA" id="ARBA00022692"/>
    </source>
</evidence>
<dbReference type="SMART" id="SM00116">
    <property type="entry name" value="CBS"/>
    <property type="match status" value="2"/>
</dbReference>
<feature type="transmembrane region" description="Helical" evidence="9">
    <location>
        <begin position="322"/>
        <end position="341"/>
    </location>
</feature>
<feature type="transmembrane region" description="Helical" evidence="9">
    <location>
        <begin position="401"/>
        <end position="425"/>
    </location>
</feature>
<dbReference type="InterPro" id="IPR006669">
    <property type="entry name" value="MgtE_transporter"/>
</dbReference>
<feature type="transmembrane region" description="Helical" evidence="9">
    <location>
        <begin position="375"/>
        <end position="395"/>
    </location>
</feature>
<keyword evidence="12" id="KW-1185">Reference proteome</keyword>
<sequence>MTSAQHPPSPNDRIVRARRDLDKFLRDPDPNPERAEDVAGQLATLPLSEVIDILERSTPVRAALVLRMLPRARAILAFDALDAAHQSDLVGALSDDAVSDYFGAMEPDDRVSLLDELPAEIAQRLLHSLDERDKDTTSLVLGYEKNSIGRHMSPDVPMIRAGQTVGEALASLRAQNDHVETIYTVPVVTSDHRLVGVTSLRTLFTADEDVPVVDLMSEPISATTSAEDEETARRFLALDLLALPVVDDSGRLVGILSNDDAFDIVEDADDEDTARSGAAEPLRQPYLTTPVWRLVRSRVVWLAVLALSGLLTVTVLDTFEDALASAVVLSLFIPLLTGTGGNTGNQAATTITRALALGDVRRRDVFAVMWREARAGLLLGLLLGGTFSLLLGFFYGPQIGLILGLTLLIVCTLAATVGGAMPILAKAIGADPAVFSNPFITTFVDAAGLIIYFLIAKAVLGI</sequence>
<evidence type="ECO:0000313" key="11">
    <source>
        <dbReference type="EMBL" id="MDR7330760.1"/>
    </source>
</evidence>
<dbReference type="Pfam" id="PF03448">
    <property type="entry name" value="MgtE_N"/>
    <property type="match status" value="1"/>
</dbReference>
<organism evidence="11 12">
    <name type="scientific">Corynebacterium guangdongense</name>
    <dbReference type="NCBI Taxonomy" id="1783348"/>
    <lineage>
        <taxon>Bacteria</taxon>
        <taxon>Bacillati</taxon>
        <taxon>Actinomycetota</taxon>
        <taxon>Actinomycetes</taxon>
        <taxon>Mycobacteriales</taxon>
        <taxon>Corynebacteriaceae</taxon>
        <taxon>Corynebacterium</taxon>
    </lineage>
</organism>
<evidence type="ECO:0000256" key="9">
    <source>
        <dbReference type="RuleBase" id="RU362011"/>
    </source>
</evidence>
<feature type="domain" description="CBS" evidence="10">
    <location>
        <begin position="215"/>
        <end position="271"/>
    </location>
</feature>
<dbReference type="SMART" id="SM00924">
    <property type="entry name" value="MgtE_N"/>
    <property type="match status" value="1"/>
</dbReference>
<dbReference type="Gene3D" id="1.10.357.20">
    <property type="entry name" value="SLC41 divalent cation transporters, integral membrane domain"/>
    <property type="match status" value="1"/>
</dbReference>
<comment type="function">
    <text evidence="9">Acts as a magnesium transporter.</text>
</comment>
<keyword evidence="9" id="KW-0479">Metal-binding</keyword>
<dbReference type="InterPro" id="IPR000644">
    <property type="entry name" value="CBS_dom"/>
</dbReference>
<gene>
    <name evidence="11" type="ORF">J2S39_002436</name>
</gene>
<name>A0ABU2A0Y6_9CORY</name>
<dbReference type="EMBL" id="JAVDXZ010000001">
    <property type="protein sequence ID" value="MDR7330760.1"/>
    <property type="molecule type" value="Genomic_DNA"/>
</dbReference>
<feature type="transmembrane region" description="Helical" evidence="9">
    <location>
        <begin position="299"/>
        <end position="316"/>
    </location>
</feature>
<feature type="domain" description="CBS" evidence="10">
    <location>
        <begin position="152"/>
        <end position="213"/>
    </location>
</feature>
<evidence type="ECO:0000256" key="3">
    <source>
        <dbReference type="ARBA" id="ARBA00022448"/>
    </source>
</evidence>
<comment type="subunit">
    <text evidence="9">Homodimer.</text>
</comment>
<dbReference type="Gene3D" id="3.10.580.10">
    <property type="entry name" value="CBS-domain"/>
    <property type="match status" value="1"/>
</dbReference>
<dbReference type="InterPro" id="IPR036739">
    <property type="entry name" value="SLC41_membr_dom_sf"/>
</dbReference>
<dbReference type="Proteomes" id="UP001180840">
    <property type="component" value="Unassembled WGS sequence"/>
</dbReference>
<dbReference type="PANTHER" id="PTHR43773">
    <property type="entry name" value="MAGNESIUM TRANSPORTER MGTE"/>
    <property type="match status" value="1"/>
</dbReference>
<dbReference type="Pfam" id="PF01769">
    <property type="entry name" value="MgtE"/>
    <property type="match status" value="1"/>
</dbReference>
<dbReference type="NCBIfam" id="TIGR00400">
    <property type="entry name" value="mgtE"/>
    <property type="match status" value="1"/>
</dbReference>
<dbReference type="SUPFAM" id="SSF158791">
    <property type="entry name" value="MgtE N-terminal domain-like"/>
    <property type="match status" value="1"/>
</dbReference>
<dbReference type="CDD" id="cd04606">
    <property type="entry name" value="CBS_pair_Mg_transporter"/>
    <property type="match status" value="1"/>
</dbReference>
<dbReference type="InterPro" id="IPR038076">
    <property type="entry name" value="MgtE_N_sf"/>
</dbReference>
<keyword evidence="3 9" id="KW-0813">Transport</keyword>
<dbReference type="SUPFAM" id="SSF161093">
    <property type="entry name" value="MgtE membrane domain-like"/>
    <property type="match status" value="1"/>
</dbReference>
<evidence type="ECO:0000259" key="10">
    <source>
        <dbReference type="PROSITE" id="PS51371"/>
    </source>
</evidence>
<dbReference type="Gene3D" id="1.25.60.10">
    <property type="entry name" value="MgtE N-terminal domain-like"/>
    <property type="match status" value="1"/>
</dbReference>
<dbReference type="RefSeq" id="WP_290196764.1">
    <property type="nucleotide sequence ID" value="NZ_CP047654.1"/>
</dbReference>
<keyword evidence="4 9" id="KW-0812">Transmembrane</keyword>
<keyword evidence="5 9" id="KW-0460">Magnesium</keyword>
<dbReference type="InterPro" id="IPR046342">
    <property type="entry name" value="CBS_dom_sf"/>
</dbReference>
<evidence type="ECO:0000256" key="5">
    <source>
        <dbReference type="ARBA" id="ARBA00022842"/>
    </source>
</evidence>
<comment type="similarity">
    <text evidence="2 9">Belongs to the SLC41A transporter family.</text>
</comment>
<keyword evidence="8" id="KW-0129">CBS domain</keyword>
<dbReference type="PANTHER" id="PTHR43773:SF1">
    <property type="entry name" value="MAGNESIUM TRANSPORTER MGTE"/>
    <property type="match status" value="1"/>
</dbReference>
<comment type="subcellular location">
    <subcellularLocation>
        <location evidence="9">Cell membrane</location>
        <topology evidence="9">Multi-pass membrane protein</topology>
    </subcellularLocation>
    <subcellularLocation>
        <location evidence="1">Membrane</location>
        <topology evidence="1">Multi-pass membrane protein</topology>
    </subcellularLocation>
</comment>
<dbReference type="InterPro" id="IPR006668">
    <property type="entry name" value="Mg_transptr_MgtE_intracell_dom"/>
</dbReference>
<evidence type="ECO:0000313" key="12">
    <source>
        <dbReference type="Proteomes" id="UP001180840"/>
    </source>
</evidence>
<dbReference type="SUPFAM" id="SSF54631">
    <property type="entry name" value="CBS-domain pair"/>
    <property type="match status" value="1"/>
</dbReference>
<accession>A0ABU2A0Y6</accession>
<dbReference type="Pfam" id="PF00571">
    <property type="entry name" value="CBS"/>
    <property type="match status" value="2"/>
</dbReference>
<evidence type="ECO:0000256" key="6">
    <source>
        <dbReference type="ARBA" id="ARBA00022989"/>
    </source>
</evidence>
<dbReference type="InterPro" id="IPR006667">
    <property type="entry name" value="SLC41_membr_dom"/>
</dbReference>
<evidence type="ECO:0000256" key="1">
    <source>
        <dbReference type="ARBA" id="ARBA00004141"/>
    </source>
</evidence>
<dbReference type="PROSITE" id="PS51371">
    <property type="entry name" value="CBS"/>
    <property type="match status" value="2"/>
</dbReference>
<evidence type="ECO:0000256" key="2">
    <source>
        <dbReference type="ARBA" id="ARBA00009749"/>
    </source>
</evidence>
<evidence type="ECO:0000256" key="8">
    <source>
        <dbReference type="PROSITE-ProRule" id="PRU00703"/>
    </source>
</evidence>
<feature type="transmembrane region" description="Helical" evidence="9">
    <location>
        <begin position="437"/>
        <end position="460"/>
    </location>
</feature>
<comment type="caution">
    <text evidence="11">The sequence shown here is derived from an EMBL/GenBank/DDBJ whole genome shotgun (WGS) entry which is preliminary data.</text>
</comment>
<keyword evidence="9" id="KW-1003">Cell membrane</keyword>
<keyword evidence="6 9" id="KW-1133">Transmembrane helix</keyword>
<reference evidence="11" key="1">
    <citation type="submission" date="2023-07" db="EMBL/GenBank/DDBJ databases">
        <title>Sequencing the genomes of 1000 actinobacteria strains.</title>
        <authorList>
            <person name="Klenk H.-P."/>
        </authorList>
    </citation>
    <scope>NUCLEOTIDE SEQUENCE</scope>
    <source>
        <strain evidence="11">DSM 107476</strain>
    </source>
</reference>
<keyword evidence="7 9" id="KW-0472">Membrane</keyword>
<protein>
    <recommendedName>
        <fullName evidence="9">Magnesium transporter MgtE</fullName>
    </recommendedName>
</protein>